<protein>
    <recommendedName>
        <fullName evidence="5">DUF1700 domain-containing protein</fullName>
    </recommendedName>
</protein>
<feature type="region of interest" description="Disordered" evidence="1">
    <location>
        <begin position="106"/>
        <end position="131"/>
    </location>
</feature>
<accession>A0ABQ0B2U9</accession>
<organism evidence="3 4">
    <name type="scientific">Enterocloster alcoholdehydrogenati</name>
    <dbReference type="NCBI Taxonomy" id="2547410"/>
    <lineage>
        <taxon>Bacteria</taxon>
        <taxon>Bacillati</taxon>
        <taxon>Bacillota</taxon>
        <taxon>Clostridia</taxon>
        <taxon>Lachnospirales</taxon>
        <taxon>Lachnospiraceae</taxon>
        <taxon>Enterocloster</taxon>
    </lineage>
</organism>
<comment type="caution">
    <text evidence="3">The sequence shown here is derived from an EMBL/GenBank/DDBJ whole genome shotgun (WGS) entry which is preliminary data.</text>
</comment>
<dbReference type="EMBL" id="BAABXL010000001">
    <property type="protein sequence ID" value="GAA6270613.1"/>
    <property type="molecule type" value="Genomic_DNA"/>
</dbReference>
<evidence type="ECO:0000313" key="3">
    <source>
        <dbReference type="EMBL" id="GAA6270613.1"/>
    </source>
</evidence>
<feature type="transmembrane region" description="Helical" evidence="2">
    <location>
        <begin position="211"/>
        <end position="235"/>
    </location>
</feature>
<keyword evidence="2" id="KW-0812">Transmembrane</keyword>
<keyword evidence="2" id="KW-1133">Transmembrane helix</keyword>
<reference evidence="3 4" key="1">
    <citation type="submission" date="2024-04" db="EMBL/GenBank/DDBJ databases">
        <title>Defined microbial consortia suppress multidrug-resistant proinflammatory Enterobacteriaceae via ecological control.</title>
        <authorList>
            <person name="Furuichi M."/>
            <person name="Kawaguchi T."/>
            <person name="Pust M."/>
            <person name="Yasuma K."/>
            <person name="Plichta D."/>
            <person name="Hasegawa N."/>
            <person name="Ohya T."/>
            <person name="Bhattarai S."/>
            <person name="Sasajima S."/>
            <person name="Aoto Y."/>
            <person name="Tuganbaev T."/>
            <person name="Yaginuma M."/>
            <person name="Ueda M."/>
            <person name="Okahashi N."/>
            <person name="Amafuji K."/>
            <person name="Kiridooshi Y."/>
            <person name="Sugita K."/>
            <person name="Strazar M."/>
            <person name="Skelly A."/>
            <person name="Suda W."/>
            <person name="Hattori M."/>
            <person name="Nakamoto N."/>
            <person name="Caballero S."/>
            <person name="Norman J."/>
            <person name="Olle B."/>
            <person name="Tanoue T."/>
            <person name="Arita M."/>
            <person name="Bucci V."/>
            <person name="Atarashi K."/>
            <person name="Xavier R."/>
            <person name="Honda K."/>
        </authorList>
    </citation>
    <scope>NUCLEOTIDE SEQUENCE [LARGE SCALE GENOMIC DNA]</scope>
    <source>
        <strain evidence="4">f13</strain>
    </source>
</reference>
<evidence type="ECO:0000256" key="1">
    <source>
        <dbReference type="SAM" id="MobiDB-lite"/>
    </source>
</evidence>
<gene>
    <name evidence="3" type="ORF">F130042H8_36730</name>
</gene>
<dbReference type="RefSeq" id="WP_178302232.1">
    <property type="nucleotide sequence ID" value="NZ_BAABXL010000001.1"/>
</dbReference>
<feature type="transmembrane region" description="Helical" evidence="2">
    <location>
        <begin position="139"/>
        <end position="157"/>
    </location>
</feature>
<dbReference type="Proteomes" id="UP001600894">
    <property type="component" value="Unassembled WGS sequence"/>
</dbReference>
<keyword evidence="2" id="KW-0472">Membrane</keyword>
<keyword evidence="4" id="KW-1185">Reference proteome</keyword>
<proteinExistence type="predicted"/>
<evidence type="ECO:0000256" key="2">
    <source>
        <dbReference type="SAM" id="Phobius"/>
    </source>
</evidence>
<sequence length="261" mass="28745">MNRDTFMKQLAYLLQDIDDDDRQDALGYYQDYFDEAGSEHETDIINELGSPERVASIVRTSLHSNPDANGEFTDSGYENERYKDPGHELARRMDLPETPFHNKGNFYGRFSSRPNEGQKTEEDAPQADSSYRSPKKYPLLKAILWIILIIVGAPLLLGIGGGIAGVLTGIGGVLIILFIGLGLMTAAAFLSAVIMIPTGIIWLFIHPLQGIFTAGAGLTALGAGFLLLALCLLFYGRLIPRLVCSIIEWISSLLHKGRCKR</sequence>
<evidence type="ECO:0008006" key="5">
    <source>
        <dbReference type="Google" id="ProtNLM"/>
    </source>
</evidence>
<evidence type="ECO:0000313" key="4">
    <source>
        <dbReference type="Proteomes" id="UP001600894"/>
    </source>
</evidence>
<dbReference type="Pfam" id="PF22564">
    <property type="entry name" value="HAAS"/>
    <property type="match status" value="1"/>
</dbReference>
<name>A0ABQ0B2U9_9FIRM</name>